<dbReference type="OMA" id="NICITRM"/>
<dbReference type="SUPFAM" id="SSF53335">
    <property type="entry name" value="S-adenosyl-L-methionine-dependent methyltransferases"/>
    <property type="match status" value="1"/>
</dbReference>
<dbReference type="AlphaFoldDB" id="A0A7N0T3E1"/>
<keyword evidence="1" id="KW-0489">Methyltransferase</keyword>
<evidence type="ECO:0000256" key="2">
    <source>
        <dbReference type="ARBA" id="ARBA00022679"/>
    </source>
</evidence>
<dbReference type="InterPro" id="IPR042086">
    <property type="entry name" value="MeTrfase_capping"/>
</dbReference>
<dbReference type="Pfam" id="PF03492">
    <property type="entry name" value="Methyltransf_7"/>
    <property type="match status" value="1"/>
</dbReference>
<dbReference type="GO" id="GO:0032259">
    <property type="term" value="P:methylation"/>
    <property type="evidence" value="ECO:0007669"/>
    <property type="project" value="UniProtKB-KW"/>
</dbReference>
<proteinExistence type="predicted"/>
<keyword evidence="2" id="KW-0808">Transferase</keyword>
<protein>
    <submittedName>
        <fullName evidence="5">Uncharacterized protein</fullName>
    </submittedName>
</protein>
<dbReference type="Gramene" id="Kaladp0020s0102.2.v1.1">
    <property type="protein sequence ID" value="Kaladp0020s0102.2.v1.1"/>
    <property type="gene ID" value="Kaladp0020s0102.v1.1"/>
</dbReference>
<dbReference type="InterPro" id="IPR029063">
    <property type="entry name" value="SAM-dependent_MTases_sf"/>
</dbReference>
<organism evidence="5 6">
    <name type="scientific">Kalanchoe fedtschenkoi</name>
    <name type="common">Lavender scallops</name>
    <name type="synonym">South American air plant</name>
    <dbReference type="NCBI Taxonomy" id="63787"/>
    <lineage>
        <taxon>Eukaryota</taxon>
        <taxon>Viridiplantae</taxon>
        <taxon>Streptophyta</taxon>
        <taxon>Embryophyta</taxon>
        <taxon>Tracheophyta</taxon>
        <taxon>Spermatophyta</taxon>
        <taxon>Magnoliopsida</taxon>
        <taxon>eudicotyledons</taxon>
        <taxon>Gunneridae</taxon>
        <taxon>Pentapetalae</taxon>
        <taxon>Saxifragales</taxon>
        <taxon>Crassulaceae</taxon>
        <taxon>Kalanchoe</taxon>
    </lineage>
</organism>
<dbReference type="EnsemblPlants" id="Kaladp0020s0102.2.v1.1">
    <property type="protein sequence ID" value="Kaladp0020s0102.2.v1.1"/>
    <property type="gene ID" value="Kaladp0020s0102.v1.1"/>
</dbReference>
<dbReference type="Gene3D" id="1.10.1200.270">
    <property type="entry name" value="Methyltransferase, alpha-helical capping domain"/>
    <property type="match status" value="1"/>
</dbReference>
<keyword evidence="4" id="KW-0460">Magnesium</keyword>
<keyword evidence="3" id="KW-0479">Metal-binding</keyword>
<sequence length="386" mass="42621">MSSRASMKVRVEEDKRDHLKVEQVLCMKGGDGESSYAKNSDFQRTVQSTVKHILEEGIKDLYNTFLSGHNQYETLVVADLGCAMAPNALLAISNIVNIIGKSCDDSGRKSPSFLVLLSDLPSNDFNFIFKSLGEFYALQRKEGRECFVAAAPGSFHSRLFPSKSIHFVHSSYALQWLSQVPKGLVDENGVALNKGNICIGEASSLAVQAAYADQFKLDFNAFLKSRSKELILGGSMVLTFPGGDITNAPFKVVEVIGLTLADMAREGLINESKLDRVNFPMYTASLDQIREVILGEGSFDIRKLEVIKAGWDAGWDEKGERASSKGTGRGEFVAKYMRPVLEALLVAEFDESVLDEVFGRAAVKFAELMNAEDCQYHNIVIWVTRK</sequence>
<dbReference type="EnsemblPlants" id="Kaladp0020s0102.1.v1.1">
    <property type="protein sequence ID" value="Kaladp0020s0102.1.v1.1"/>
    <property type="gene ID" value="Kaladp0020s0102.v1.1"/>
</dbReference>
<evidence type="ECO:0000313" key="6">
    <source>
        <dbReference type="Proteomes" id="UP000594263"/>
    </source>
</evidence>
<dbReference type="PANTHER" id="PTHR31009">
    <property type="entry name" value="S-ADENOSYL-L-METHIONINE:CARBOXYL METHYLTRANSFERASE FAMILY PROTEIN"/>
    <property type="match status" value="1"/>
</dbReference>
<dbReference type="GO" id="GO:0046872">
    <property type="term" value="F:metal ion binding"/>
    <property type="evidence" value="ECO:0007669"/>
    <property type="project" value="UniProtKB-KW"/>
</dbReference>
<keyword evidence="6" id="KW-1185">Reference proteome</keyword>
<dbReference type="Gene3D" id="3.40.50.150">
    <property type="entry name" value="Vaccinia Virus protein VP39"/>
    <property type="match status" value="1"/>
</dbReference>
<dbReference type="Proteomes" id="UP000594263">
    <property type="component" value="Unplaced"/>
</dbReference>
<dbReference type="InterPro" id="IPR005299">
    <property type="entry name" value="MeTrfase_7"/>
</dbReference>
<evidence type="ECO:0000256" key="4">
    <source>
        <dbReference type="ARBA" id="ARBA00022842"/>
    </source>
</evidence>
<dbReference type="GO" id="GO:0008168">
    <property type="term" value="F:methyltransferase activity"/>
    <property type="evidence" value="ECO:0007669"/>
    <property type="project" value="UniProtKB-KW"/>
</dbReference>
<reference evidence="5" key="1">
    <citation type="submission" date="2021-01" db="UniProtKB">
        <authorList>
            <consortium name="EnsemblPlants"/>
        </authorList>
    </citation>
    <scope>IDENTIFICATION</scope>
</reference>
<name>A0A7N0T3E1_KALFE</name>
<evidence type="ECO:0000256" key="3">
    <source>
        <dbReference type="ARBA" id="ARBA00022723"/>
    </source>
</evidence>
<accession>A0A7N0T3E1</accession>
<evidence type="ECO:0000313" key="5">
    <source>
        <dbReference type="EnsemblPlants" id="Kaladp0020s0102.2.v1.1"/>
    </source>
</evidence>
<dbReference type="Gramene" id="Kaladp0020s0102.1.v1.1">
    <property type="protein sequence ID" value="Kaladp0020s0102.1.v1.1"/>
    <property type="gene ID" value="Kaladp0020s0102.v1.1"/>
</dbReference>
<evidence type="ECO:0000256" key="1">
    <source>
        <dbReference type="ARBA" id="ARBA00022603"/>
    </source>
</evidence>